<dbReference type="Proteomes" id="UP001530377">
    <property type="component" value="Unassembled WGS sequence"/>
</dbReference>
<evidence type="ECO:0000313" key="1">
    <source>
        <dbReference type="EMBL" id="KAL3822147.1"/>
    </source>
</evidence>
<keyword evidence="2" id="KW-1185">Reference proteome</keyword>
<accession>A0ABD3SCG7</accession>
<comment type="caution">
    <text evidence="1">The sequence shown here is derived from an EMBL/GenBank/DDBJ whole genome shotgun (WGS) entry which is preliminary data.</text>
</comment>
<name>A0ABD3SCG7_9STRA</name>
<sequence>MSNPLWGVIVIGAGTPRARISVVWIQDQDKSRTDSPFSANFDPSSMNAARRAAVRKIKLDEEVAAAVEEARLLKSFRALPLPGGVEVKNNIFASTLAFQGKQVGPADKLVRRSAKCEMNHSDESSALLGTFGECDALSMVPLRTWHECSSEFVLGNEEDREMERQLLVKRELKKRQLLDSINQIVWDEMQPVLMEKD</sequence>
<dbReference type="AlphaFoldDB" id="A0ABD3SCG7"/>
<dbReference type="EMBL" id="JALLPB020000073">
    <property type="protein sequence ID" value="KAL3822147.1"/>
    <property type="molecule type" value="Genomic_DNA"/>
</dbReference>
<evidence type="ECO:0000313" key="2">
    <source>
        <dbReference type="Proteomes" id="UP001530377"/>
    </source>
</evidence>
<protein>
    <submittedName>
        <fullName evidence="1">Uncharacterized protein</fullName>
    </submittedName>
</protein>
<gene>
    <name evidence="1" type="ORF">ACHAXA_011692</name>
</gene>
<reference evidence="1 2" key="1">
    <citation type="submission" date="2024-10" db="EMBL/GenBank/DDBJ databases">
        <title>Updated reference genomes for cyclostephanoid diatoms.</title>
        <authorList>
            <person name="Roberts W.R."/>
            <person name="Alverson A.J."/>
        </authorList>
    </citation>
    <scope>NUCLEOTIDE SEQUENCE [LARGE SCALE GENOMIC DNA]</scope>
    <source>
        <strain evidence="1 2">AJA228-03</strain>
    </source>
</reference>
<proteinExistence type="predicted"/>
<organism evidence="1 2">
    <name type="scientific">Cyclostephanos tholiformis</name>
    <dbReference type="NCBI Taxonomy" id="382380"/>
    <lineage>
        <taxon>Eukaryota</taxon>
        <taxon>Sar</taxon>
        <taxon>Stramenopiles</taxon>
        <taxon>Ochrophyta</taxon>
        <taxon>Bacillariophyta</taxon>
        <taxon>Coscinodiscophyceae</taxon>
        <taxon>Thalassiosirophycidae</taxon>
        <taxon>Stephanodiscales</taxon>
        <taxon>Stephanodiscaceae</taxon>
        <taxon>Cyclostephanos</taxon>
    </lineage>
</organism>